<keyword evidence="3" id="KW-1185">Reference proteome</keyword>
<feature type="domain" description="MaoC-like" evidence="1">
    <location>
        <begin position="18"/>
        <end position="124"/>
    </location>
</feature>
<dbReference type="InterPro" id="IPR029069">
    <property type="entry name" value="HotDog_dom_sf"/>
</dbReference>
<name>A0A1U7D9V5_9RHOB</name>
<dbReference type="PANTHER" id="PTHR43664">
    <property type="entry name" value="MONOAMINE OXIDASE-RELATED"/>
    <property type="match status" value="1"/>
</dbReference>
<dbReference type="KEGG" id="tpro:Ga0080559_TMP4171"/>
<dbReference type="Gene3D" id="3.10.129.10">
    <property type="entry name" value="Hotdog Thioesterase"/>
    <property type="match status" value="1"/>
</dbReference>
<dbReference type="AlphaFoldDB" id="A0A1U7D9V5"/>
<accession>A0A1U7D9V5</accession>
<dbReference type="SUPFAM" id="SSF54637">
    <property type="entry name" value="Thioesterase/thiol ester dehydrase-isomerase"/>
    <property type="match status" value="1"/>
</dbReference>
<dbReference type="RefSeq" id="WP_076624668.1">
    <property type="nucleotide sequence ID" value="NZ_BMEW01000001.1"/>
</dbReference>
<dbReference type="Pfam" id="PF01575">
    <property type="entry name" value="MaoC_dehydratas"/>
    <property type="match status" value="1"/>
</dbReference>
<proteinExistence type="predicted"/>
<dbReference type="InterPro" id="IPR002539">
    <property type="entry name" value="MaoC-like_dom"/>
</dbReference>
<dbReference type="PANTHER" id="PTHR43664:SF1">
    <property type="entry name" value="BETA-METHYLMALYL-COA DEHYDRATASE"/>
    <property type="match status" value="1"/>
</dbReference>
<reference evidence="2 3" key="1">
    <citation type="submission" date="2016-03" db="EMBL/GenBank/DDBJ databases">
        <title>Deep-sea bacteria in the southern Pacific.</title>
        <authorList>
            <person name="Tang K."/>
        </authorList>
    </citation>
    <scope>NUCLEOTIDE SEQUENCE [LARGE SCALE GENOMIC DNA]</scope>
    <source>
        <strain evidence="2 3">JLT2016</strain>
    </source>
</reference>
<dbReference type="OrthoDB" id="9796589at2"/>
<dbReference type="Proteomes" id="UP000186559">
    <property type="component" value="Chromosome"/>
</dbReference>
<evidence type="ECO:0000313" key="3">
    <source>
        <dbReference type="Proteomes" id="UP000186559"/>
    </source>
</evidence>
<dbReference type="EMBL" id="CP014796">
    <property type="protein sequence ID" value="APX24967.1"/>
    <property type="molecule type" value="Genomic_DNA"/>
</dbReference>
<evidence type="ECO:0000313" key="2">
    <source>
        <dbReference type="EMBL" id="APX24967.1"/>
    </source>
</evidence>
<dbReference type="STRING" id="1229727.Ga0080559_TMP4171"/>
<dbReference type="InterPro" id="IPR052342">
    <property type="entry name" value="MCH/BMMD"/>
</dbReference>
<gene>
    <name evidence="2" type="ORF">Ga0080559_TMP4171</name>
</gene>
<evidence type="ECO:0000259" key="1">
    <source>
        <dbReference type="Pfam" id="PF01575"/>
    </source>
</evidence>
<sequence>MPANYKQLASGMFYEELEPGTVYKHSITRTVTEADNLLFSTLTYNMAWLHVDDEYCKNHSMFGQRLVNSNFTLSLVAGVQVHDMTLGTTLANMGYSDVKFPNPVFIGDTIYSETEVLSKRESKSRPNAGLVEFETRGLNQRDEVVVTLRRTGMMIKKSSFEEES</sequence>
<dbReference type="CDD" id="cd03451">
    <property type="entry name" value="FkbR2"/>
    <property type="match status" value="1"/>
</dbReference>
<organism evidence="2 3">
    <name type="scientific">Salipiger profundus</name>
    <dbReference type="NCBI Taxonomy" id="1229727"/>
    <lineage>
        <taxon>Bacteria</taxon>
        <taxon>Pseudomonadati</taxon>
        <taxon>Pseudomonadota</taxon>
        <taxon>Alphaproteobacteria</taxon>
        <taxon>Rhodobacterales</taxon>
        <taxon>Roseobacteraceae</taxon>
        <taxon>Salipiger</taxon>
    </lineage>
</organism>
<protein>
    <submittedName>
        <fullName evidence="2">Acyl dehydratase</fullName>
    </submittedName>
</protein>